<dbReference type="EMBL" id="GL385406">
    <property type="protein sequence ID" value="EJT69085.1"/>
    <property type="molecule type" value="Genomic_DNA"/>
</dbReference>
<reference evidence="2" key="2">
    <citation type="submission" date="2010-07" db="EMBL/GenBank/DDBJ databases">
        <authorList>
            <consortium name="The Broad Institute Genome Sequencing Platform"/>
            <consortium name="Broad Institute Genome Sequencing Center for Infectious Disease"/>
            <person name="Ma L.-J."/>
            <person name="Dead R."/>
            <person name="Young S."/>
            <person name="Zeng Q."/>
            <person name="Koehrsen M."/>
            <person name="Alvarado L."/>
            <person name="Berlin A."/>
            <person name="Chapman S.B."/>
            <person name="Chen Z."/>
            <person name="Freedman E."/>
            <person name="Gellesch M."/>
            <person name="Goldberg J."/>
            <person name="Griggs A."/>
            <person name="Gujja S."/>
            <person name="Heilman E.R."/>
            <person name="Heiman D."/>
            <person name="Hepburn T."/>
            <person name="Howarth C."/>
            <person name="Jen D."/>
            <person name="Larson L."/>
            <person name="Mehta T."/>
            <person name="Neiman D."/>
            <person name="Pearson M."/>
            <person name="Roberts A."/>
            <person name="Saif S."/>
            <person name="Shea T."/>
            <person name="Shenoy N."/>
            <person name="Sisk P."/>
            <person name="Stolte C."/>
            <person name="Sykes S."/>
            <person name="Walk T."/>
            <person name="White J."/>
            <person name="Yandava C."/>
            <person name="Haas B."/>
            <person name="Nusbaum C."/>
            <person name="Birren B."/>
        </authorList>
    </citation>
    <scope>NUCLEOTIDE SEQUENCE</scope>
    <source>
        <strain evidence="2">R3-111a-1</strain>
    </source>
</reference>
<proteinExistence type="predicted"/>
<sequence>MSGGSDTPVAKMHSINEVHVRDPGSLRLPPEGPEVTPVPEDILCKKPDFRVRWWEA</sequence>
<evidence type="ECO:0000313" key="2">
    <source>
        <dbReference type="EMBL" id="EJT69085.1"/>
    </source>
</evidence>
<evidence type="ECO:0000313" key="4">
    <source>
        <dbReference type="Proteomes" id="UP000006039"/>
    </source>
</evidence>
<keyword evidence="4" id="KW-1185">Reference proteome</keyword>
<name>J3PIM4_GAET3</name>
<reference evidence="3" key="5">
    <citation type="submission" date="2018-04" db="UniProtKB">
        <authorList>
            <consortium name="EnsemblFungi"/>
        </authorList>
    </citation>
    <scope>IDENTIFICATION</scope>
    <source>
        <strain evidence="3">R3-111a-1</strain>
    </source>
</reference>
<dbReference type="RefSeq" id="XP_009229523.1">
    <property type="nucleotide sequence ID" value="XM_009231259.1"/>
</dbReference>
<dbReference type="EnsemblFungi" id="EJT69085">
    <property type="protein sequence ID" value="EJT69085"/>
    <property type="gene ID" value="GGTG_13353"/>
</dbReference>
<feature type="region of interest" description="Disordered" evidence="1">
    <location>
        <begin position="1"/>
        <end position="40"/>
    </location>
</feature>
<reference evidence="2" key="3">
    <citation type="submission" date="2010-09" db="EMBL/GenBank/DDBJ databases">
        <title>Annotation of Gaeumannomyces graminis var. tritici R3-111a-1.</title>
        <authorList>
            <consortium name="The Broad Institute Genome Sequencing Platform"/>
            <person name="Ma L.-J."/>
            <person name="Dead R."/>
            <person name="Young S.K."/>
            <person name="Zeng Q."/>
            <person name="Gargeya S."/>
            <person name="Fitzgerald M."/>
            <person name="Haas B."/>
            <person name="Abouelleil A."/>
            <person name="Alvarado L."/>
            <person name="Arachchi H.M."/>
            <person name="Berlin A."/>
            <person name="Brown A."/>
            <person name="Chapman S.B."/>
            <person name="Chen Z."/>
            <person name="Dunbar C."/>
            <person name="Freedman E."/>
            <person name="Gearin G."/>
            <person name="Gellesch M."/>
            <person name="Goldberg J."/>
            <person name="Griggs A."/>
            <person name="Gujja S."/>
            <person name="Heiman D."/>
            <person name="Howarth C."/>
            <person name="Larson L."/>
            <person name="Lui A."/>
            <person name="MacDonald P.J.P."/>
            <person name="Mehta T."/>
            <person name="Montmayeur A."/>
            <person name="Murphy C."/>
            <person name="Neiman D."/>
            <person name="Pearson M."/>
            <person name="Priest M."/>
            <person name="Roberts A."/>
            <person name="Saif S."/>
            <person name="Shea T."/>
            <person name="Shenoy N."/>
            <person name="Sisk P."/>
            <person name="Stolte C."/>
            <person name="Sykes S."/>
            <person name="Yandava C."/>
            <person name="Wortman J."/>
            <person name="Nusbaum C."/>
            <person name="Birren B."/>
        </authorList>
    </citation>
    <scope>NUCLEOTIDE SEQUENCE</scope>
    <source>
        <strain evidence="2">R3-111a-1</strain>
    </source>
</reference>
<gene>
    <name evidence="3" type="primary">20353811</name>
    <name evidence="2" type="ORF">GGTG_13353</name>
</gene>
<organism evidence="2">
    <name type="scientific">Gaeumannomyces tritici (strain R3-111a-1)</name>
    <name type="common">Wheat and barley take-all root rot fungus</name>
    <name type="synonym">Gaeumannomyces graminis var. tritici</name>
    <dbReference type="NCBI Taxonomy" id="644352"/>
    <lineage>
        <taxon>Eukaryota</taxon>
        <taxon>Fungi</taxon>
        <taxon>Dikarya</taxon>
        <taxon>Ascomycota</taxon>
        <taxon>Pezizomycotina</taxon>
        <taxon>Sordariomycetes</taxon>
        <taxon>Sordariomycetidae</taxon>
        <taxon>Magnaporthales</taxon>
        <taxon>Magnaporthaceae</taxon>
        <taxon>Gaeumannomyces</taxon>
    </lineage>
</organism>
<reference evidence="4" key="1">
    <citation type="submission" date="2010-07" db="EMBL/GenBank/DDBJ databases">
        <title>The genome sequence of Gaeumannomyces graminis var. tritici strain R3-111a-1.</title>
        <authorList>
            <consortium name="The Broad Institute Genome Sequencing Platform"/>
            <person name="Ma L.-J."/>
            <person name="Dead R."/>
            <person name="Young S."/>
            <person name="Zeng Q."/>
            <person name="Koehrsen M."/>
            <person name="Alvarado L."/>
            <person name="Berlin A."/>
            <person name="Chapman S.B."/>
            <person name="Chen Z."/>
            <person name="Freedman E."/>
            <person name="Gellesch M."/>
            <person name="Goldberg J."/>
            <person name="Griggs A."/>
            <person name="Gujja S."/>
            <person name="Heilman E.R."/>
            <person name="Heiman D."/>
            <person name="Hepburn T."/>
            <person name="Howarth C."/>
            <person name="Jen D."/>
            <person name="Larson L."/>
            <person name="Mehta T."/>
            <person name="Neiman D."/>
            <person name="Pearson M."/>
            <person name="Roberts A."/>
            <person name="Saif S."/>
            <person name="Shea T."/>
            <person name="Shenoy N."/>
            <person name="Sisk P."/>
            <person name="Stolte C."/>
            <person name="Sykes S."/>
            <person name="Walk T."/>
            <person name="White J."/>
            <person name="Yandava C."/>
            <person name="Haas B."/>
            <person name="Nusbaum C."/>
            <person name="Birren B."/>
        </authorList>
    </citation>
    <scope>NUCLEOTIDE SEQUENCE [LARGE SCALE GENOMIC DNA]</scope>
    <source>
        <strain evidence="4">R3-111a-1</strain>
    </source>
</reference>
<dbReference type="Proteomes" id="UP000006039">
    <property type="component" value="Unassembled WGS sequence"/>
</dbReference>
<accession>J3PIM4</accession>
<protein>
    <submittedName>
        <fullName evidence="2 3">Uncharacterized protein</fullName>
    </submittedName>
</protein>
<feature type="compositionally biased region" description="Basic and acidic residues" evidence="1">
    <location>
        <begin position="14"/>
        <end position="24"/>
    </location>
</feature>
<dbReference type="GeneID" id="20353811"/>
<reference evidence="3" key="4">
    <citation type="journal article" date="2015" name="G3 (Bethesda)">
        <title>Genome sequences of three phytopathogenic species of the Magnaporthaceae family of fungi.</title>
        <authorList>
            <person name="Okagaki L.H."/>
            <person name="Nunes C.C."/>
            <person name="Sailsbery J."/>
            <person name="Clay B."/>
            <person name="Brown D."/>
            <person name="John T."/>
            <person name="Oh Y."/>
            <person name="Young N."/>
            <person name="Fitzgerald M."/>
            <person name="Haas B.J."/>
            <person name="Zeng Q."/>
            <person name="Young S."/>
            <person name="Adiconis X."/>
            <person name="Fan L."/>
            <person name="Levin J.Z."/>
            <person name="Mitchell T.K."/>
            <person name="Okubara P.A."/>
            <person name="Farman M.L."/>
            <person name="Kohn L.M."/>
            <person name="Birren B."/>
            <person name="Ma L.-J."/>
            <person name="Dean R.A."/>
        </authorList>
    </citation>
    <scope>NUCLEOTIDE SEQUENCE</scope>
    <source>
        <strain evidence="3">R3-111a-1</strain>
    </source>
</reference>
<evidence type="ECO:0000256" key="1">
    <source>
        <dbReference type="SAM" id="MobiDB-lite"/>
    </source>
</evidence>
<evidence type="ECO:0000313" key="3">
    <source>
        <dbReference type="EnsemblFungi" id="EJT69085"/>
    </source>
</evidence>
<dbReference type="HOGENOM" id="CLU_3014265_0_0_1"/>
<dbReference type="AlphaFoldDB" id="J3PIM4"/>
<dbReference type="VEuPathDB" id="FungiDB:GGTG_13353"/>